<gene>
    <name evidence="4" type="ORF">IAA17_08655</name>
</gene>
<evidence type="ECO:0000256" key="2">
    <source>
        <dbReference type="SAM" id="MobiDB-lite"/>
    </source>
</evidence>
<evidence type="ECO:0000313" key="5">
    <source>
        <dbReference type="Proteomes" id="UP000824101"/>
    </source>
</evidence>
<dbReference type="Pfam" id="PF04607">
    <property type="entry name" value="RelA_SpoT"/>
    <property type="match status" value="1"/>
</dbReference>
<dbReference type="PANTHER" id="PTHR47837:SF2">
    <property type="entry name" value="GTP PYROPHOSPHOKINASE YWAC"/>
    <property type="match status" value="1"/>
</dbReference>
<dbReference type="EMBL" id="DXBC01000134">
    <property type="protein sequence ID" value="HIZ79842.1"/>
    <property type="molecule type" value="Genomic_DNA"/>
</dbReference>
<dbReference type="InterPro" id="IPR007685">
    <property type="entry name" value="RelA_SpoT"/>
</dbReference>
<evidence type="ECO:0000313" key="4">
    <source>
        <dbReference type="EMBL" id="HIZ79842.1"/>
    </source>
</evidence>
<dbReference type="InterPro" id="IPR043519">
    <property type="entry name" value="NT_sf"/>
</dbReference>
<reference evidence="4" key="2">
    <citation type="submission" date="2021-04" db="EMBL/GenBank/DDBJ databases">
        <authorList>
            <person name="Gilroy R."/>
        </authorList>
    </citation>
    <scope>NUCLEOTIDE SEQUENCE</scope>
    <source>
        <strain evidence="4">ChiBcec1-1093</strain>
    </source>
</reference>
<name>A0A9D2GJA7_9FIRM</name>
<comment type="caution">
    <text evidence="4">The sequence shown here is derived from an EMBL/GenBank/DDBJ whole genome shotgun (WGS) entry which is preliminary data.</text>
</comment>
<accession>A0A9D2GJA7</accession>
<feature type="region of interest" description="Disordered" evidence="2">
    <location>
        <begin position="197"/>
        <end position="218"/>
    </location>
</feature>
<protein>
    <submittedName>
        <fullName evidence="4">(P)ppGpp synthetase</fullName>
    </submittedName>
</protein>
<dbReference type="PANTHER" id="PTHR47837">
    <property type="entry name" value="GTP PYROPHOSPHOKINASE YJBM"/>
    <property type="match status" value="1"/>
</dbReference>
<feature type="domain" description="RelA/SpoT" evidence="3">
    <location>
        <begin position="45"/>
        <end position="168"/>
    </location>
</feature>
<proteinExistence type="predicted"/>
<reference evidence="4" key="1">
    <citation type="journal article" date="2021" name="PeerJ">
        <title>Extensive microbial diversity within the chicken gut microbiome revealed by metagenomics and culture.</title>
        <authorList>
            <person name="Gilroy R."/>
            <person name="Ravi A."/>
            <person name="Getino M."/>
            <person name="Pursley I."/>
            <person name="Horton D.L."/>
            <person name="Alikhan N.F."/>
            <person name="Baker D."/>
            <person name="Gharbi K."/>
            <person name="Hall N."/>
            <person name="Watson M."/>
            <person name="Adriaenssens E.M."/>
            <person name="Foster-Nyarko E."/>
            <person name="Jarju S."/>
            <person name="Secka A."/>
            <person name="Antonio M."/>
            <person name="Oren A."/>
            <person name="Chaudhuri R.R."/>
            <person name="La Ragione R."/>
            <person name="Hildebrand F."/>
            <person name="Pallen M.J."/>
        </authorList>
    </citation>
    <scope>NUCLEOTIDE SEQUENCE</scope>
    <source>
        <strain evidence="4">ChiBcec1-1093</strain>
    </source>
</reference>
<dbReference type="SUPFAM" id="SSF81301">
    <property type="entry name" value="Nucleotidyltransferase"/>
    <property type="match status" value="1"/>
</dbReference>
<dbReference type="SMART" id="SM00954">
    <property type="entry name" value="RelA_SpoT"/>
    <property type="match status" value="1"/>
</dbReference>
<dbReference type="Proteomes" id="UP000824101">
    <property type="component" value="Unassembled WGS sequence"/>
</dbReference>
<evidence type="ECO:0000256" key="1">
    <source>
        <dbReference type="ARBA" id="ARBA00004976"/>
    </source>
</evidence>
<dbReference type="Gene3D" id="3.30.460.10">
    <property type="entry name" value="Beta Polymerase, domain 2"/>
    <property type="match status" value="1"/>
</dbReference>
<sequence>MDEKDYQELIIPYRECLRNVENRLRILAEDYRDRYGEEPIHHIQTRIKTKESIEGKLIRREKEQTAEDARDYLRDIAGIRVICYDVEGIYKLARALKRQGDLETVKEKDYISHPKPNGYKSYHLVTGVPIYRVDGMEYYPVEVQFRTMAMDLWASLEHRSCYKRKEEDKQAWSACFLKYSHMLEQMEQAVADYGKEGENPIAAFPDTSTGGTSDPCRS</sequence>
<comment type="pathway">
    <text evidence="1">Purine metabolism; ppGpp biosynthesis; ppGpp from GTP: step 1/2.</text>
</comment>
<organism evidence="4 5">
    <name type="scientific">Candidatus Lachnoclostridium stercorigallinarum</name>
    <dbReference type="NCBI Taxonomy" id="2838634"/>
    <lineage>
        <taxon>Bacteria</taxon>
        <taxon>Bacillati</taxon>
        <taxon>Bacillota</taxon>
        <taxon>Clostridia</taxon>
        <taxon>Lachnospirales</taxon>
        <taxon>Lachnospiraceae</taxon>
    </lineage>
</organism>
<dbReference type="Gene3D" id="1.10.287.860">
    <property type="entry name" value="Nucleotidyltransferase"/>
    <property type="match status" value="1"/>
</dbReference>
<dbReference type="InterPro" id="IPR052366">
    <property type="entry name" value="GTP_Pyrophosphokinase"/>
</dbReference>
<evidence type="ECO:0000259" key="3">
    <source>
        <dbReference type="SMART" id="SM00954"/>
    </source>
</evidence>
<dbReference type="CDD" id="cd05399">
    <property type="entry name" value="NT_Rel-Spo_like"/>
    <property type="match status" value="1"/>
</dbReference>
<dbReference type="AlphaFoldDB" id="A0A9D2GJA7"/>
<dbReference type="GO" id="GO:0015969">
    <property type="term" value="P:guanosine tetraphosphate metabolic process"/>
    <property type="evidence" value="ECO:0007669"/>
    <property type="project" value="InterPro"/>
</dbReference>